<protein>
    <submittedName>
        <fullName evidence="1">Uncharacterized protein</fullName>
    </submittedName>
</protein>
<dbReference type="Proteomes" id="UP000004095">
    <property type="component" value="Unassembled WGS sequence"/>
</dbReference>
<reference evidence="1 2" key="1">
    <citation type="submission" date="2007-01" db="EMBL/GenBank/DDBJ databases">
        <authorList>
            <person name="Haygood M."/>
            <person name="Podell S."/>
            <person name="Anderson C."/>
            <person name="Hopkinson B."/>
            <person name="Roe K."/>
            <person name="Barbeau K."/>
            <person name="Gaasterland T."/>
            <person name="Ferriera S."/>
            <person name="Johnson J."/>
            <person name="Kravitz S."/>
            <person name="Beeson K."/>
            <person name="Sutton G."/>
            <person name="Rogers Y.-H."/>
            <person name="Friedman R."/>
            <person name="Frazier M."/>
            <person name="Venter J.C."/>
        </authorList>
    </citation>
    <scope>NUCLEOTIDE SEQUENCE [LARGE SCALE GENOMIC DNA]</scope>
    <source>
        <strain evidence="1 2">ATCC 23134</strain>
    </source>
</reference>
<accession>A1ZLH7</accession>
<comment type="caution">
    <text evidence="1">The sequence shown here is derived from an EMBL/GenBank/DDBJ whole genome shotgun (WGS) entry which is preliminary data.</text>
</comment>
<dbReference type="EMBL" id="AAWS01000014">
    <property type="protein sequence ID" value="EAY28731.1"/>
    <property type="molecule type" value="Genomic_DNA"/>
</dbReference>
<evidence type="ECO:0000313" key="2">
    <source>
        <dbReference type="Proteomes" id="UP000004095"/>
    </source>
</evidence>
<gene>
    <name evidence="1" type="ORF">M23134_07829</name>
</gene>
<sequence length="128" mass="14676">MTKNKVTQEEINLNNVVDVNDEVYFELEDKYGRITSIIVNDPETGMQSGEFLFKSPTNFVIKMANQAIIKDEDIGKYNDVIINNCSLNGLDLIKENEDVRRAIHDKVKMIITPLEATMGKRRQRPKDS</sequence>
<keyword evidence="2" id="KW-1185">Reference proteome</keyword>
<name>A1ZLH7_MICM2</name>
<dbReference type="RefSeq" id="WP_002697464.1">
    <property type="nucleotide sequence ID" value="NZ_AAWS01000014.1"/>
</dbReference>
<evidence type="ECO:0000313" key="1">
    <source>
        <dbReference type="EMBL" id="EAY28731.1"/>
    </source>
</evidence>
<organism evidence="1 2">
    <name type="scientific">Microscilla marina ATCC 23134</name>
    <dbReference type="NCBI Taxonomy" id="313606"/>
    <lineage>
        <taxon>Bacteria</taxon>
        <taxon>Pseudomonadati</taxon>
        <taxon>Bacteroidota</taxon>
        <taxon>Cytophagia</taxon>
        <taxon>Cytophagales</taxon>
        <taxon>Microscillaceae</taxon>
        <taxon>Microscilla</taxon>
    </lineage>
</organism>
<proteinExistence type="predicted"/>
<dbReference type="AlphaFoldDB" id="A1ZLH7"/>